<evidence type="ECO:0000313" key="7">
    <source>
        <dbReference type="EMBL" id="MBR0649127.1"/>
    </source>
</evidence>
<name>A0ABS5EDM8_9PROT</name>
<dbReference type="PANTHER" id="PTHR31760:SF0">
    <property type="entry name" value="S-ADENOSYL-L-METHIONINE-DEPENDENT METHYLTRANSFERASES SUPERFAMILY PROTEIN"/>
    <property type="match status" value="1"/>
</dbReference>
<comment type="subcellular location">
    <subcellularLocation>
        <location evidence="6">Cytoplasm</location>
    </subcellularLocation>
</comment>
<evidence type="ECO:0000256" key="1">
    <source>
        <dbReference type="ARBA" id="ARBA00022490"/>
    </source>
</evidence>
<evidence type="ECO:0000256" key="3">
    <source>
        <dbReference type="ARBA" id="ARBA00022603"/>
    </source>
</evidence>
<keyword evidence="1 6" id="KW-0963">Cytoplasm</keyword>
<keyword evidence="5 6" id="KW-0949">S-adenosyl-L-methionine</keyword>
<comment type="caution">
    <text evidence="7">The sequence shown here is derived from an EMBL/GenBank/DDBJ whole genome shotgun (WGS) entry which is preliminary data.</text>
</comment>
<dbReference type="InterPro" id="IPR029063">
    <property type="entry name" value="SAM-dependent_MTases_sf"/>
</dbReference>
<dbReference type="NCBIfam" id="TIGR00138">
    <property type="entry name" value="rsmG_gidB"/>
    <property type="match status" value="1"/>
</dbReference>
<feature type="binding site" evidence="6">
    <location>
        <position position="73"/>
    </location>
    <ligand>
        <name>S-adenosyl-L-methionine</name>
        <dbReference type="ChEBI" id="CHEBI:59789"/>
    </ligand>
</feature>
<keyword evidence="8" id="KW-1185">Reference proteome</keyword>
<dbReference type="PANTHER" id="PTHR31760">
    <property type="entry name" value="S-ADENOSYL-L-METHIONINE-DEPENDENT METHYLTRANSFERASES SUPERFAMILY PROTEIN"/>
    <property type="match status" value="1"/>
</dbReference>
<evidence type="ECO:0000256" key="5">
    <source>
        <dbReference type="ARBA" id="ARBA00022691"/>
    </source>
</evidence>
<dbReference type="GO" id="GO:0008168">
    <property type="term" value="F:methyltransferase activity"/>
    <property type="evidence" value="ECO:0007669"/>
    <property type="project" value="UniProtKB-KW"/>
</dbReference>
<dbReference type="RefSeq" id="WP_211866840.1">
    <property type="nucleotide sequence ID" value="NZ_JAAEDI010000005.1"/>
</dbReference>
<dbReference type="InterPro" id="IPR003682">
    <property type="entry name" value="rRNA_ssu_MeTfrase_G"/>
</dbReference>
<dbReference type="EMBL" id="JAAEDI010000005">
    <property type="protein sequence ID" value="MBR0649127.1"/>
    <property type="molecule type" value="Genomic_DNA"/>
</dbReference>
<proteinExistence type="inferred from homology"/>
<evidence type="ECO:0000256" key="2">
    <source>
        <dbReference type="ARBA" id="ARBA00022552"/>
    </source>
</evidence>
<comment type="function">
    <text evidence="6">Specifically methylates the N7 position of guanine in position 527 of 16S rRNA.</text>
</comment>
<sequence length="203" mass="21913">MKQPSPAVPADAARDARLAAYRDLLLRWNATINLVSSRTSADIETRHIADSLQLVPLLPADGPIADLGSGGGLPGIVIAAALPQRDVHLIESDRRKAAFLIEAAGTLRLPHVKVHPRRIEQVRLPPVAAITARALASIDVLLGFAARFLAPGGVAILPKGRTAEQELTTAAADWHFTAERFESRTDPEATILRLSEIRRVRDD</sequence>
<reference evidence="8" key="1">
    <citation type="journal article" date="2021" name="Syst. Appl. Microbiol.">
        <title>Roseomonas hellenica sp. nov., isolated from roots of wild-growing Alkanna tinctoria.</title>
        <authorList>
            <person name="Rat A."/>
            <person name="Naranjo H.D."/>
            <person name="Lebbe L."/>
            <person name="Cnockaert M."/>
            <person name="Krigas N."/>
            <person name="Grigoriadou K."/>
            <person name="Maloupa E."/>
            <person name="Willems A."/>
        </authorList>
    </citation>
    <scope>NUCLEOTIDE SEQUENCE [LARGE SCALE GENOMIC DNA]</scope>
    <source>
        <strain evidence="8">LMG 31159</strain>
    </source>
</reference>
<gene>
    <name evidence="6 7" type="primary">rsmG</name>
    <name evidence="7" type="ORF">GXW78_05595</name>
</gene>
<keyword evidence="3 6" id="KW-0489">Methyltransferase</keyword>
<dbReference type="Gene3D" id="3.40.50.150">
    <property type="entry name" value="Vaccinia Virus protein VP39"/>
    <property type="match status" value="1"/>
</dbReference>
<evidence type="ECO:0000256" key="6">
    <source>
        <dbReference type="HAMAP-Rule" id="MF_00074"/>
    </source>
</evidence>
<dbReference type="HAMAP" id="MF_00074">
    <property type="entry name" value="16SrRNA_methyltr_G"/>
    <property type="match status" value="1"/>
</dbReference>
<evidence type="ECO:0000313" key="8">
    <source>
        <dbReference type="Proteomes" id="UP000698752"/>
    </source>
</evidence>
<accession>A0ABS5EDM8</accession>
<keyword evidence="2 6" id="KW-0698">rRNA processing</keyword>
<keyword evidence="4 6" id="KW-0808">Transferase</keyword>
<feature type="binding site" evidence="6">
    <location>
        <position position="133"/>
    </location>
    <ligand>
        <name>S-adenosyl-L-methionine</name>
        <dbReference type="ChEBI" id="CHEBI:59789"/>
    </ligand>
</feature>
<feature type="binding site" evidence="6">
    <location>
        <position position="68"/>
    </location>
    <ligand>
        <name>S-adenosyl-L-methionine</name>
        <dbReference type="ChEBI" id="CHEBI:59789"/>
    </ligand>
</feature>
<dbReference type="PIRSF" id="PIRSF003078">
    <property type="entry name" value="GidB"/>
    <property type="match status" value="1"/>
</dbReference>
<dbReference type="Pfam" id="PF02527">
    <property type="entry name" value="GidB"/>
    <property type="match status" value="1"/>
</dbReference>
<feature type="binding site" evidence="6">
    <location>
        <begin position="119"/>
        <end position="120"/>
    </location>
    <ligand>
        <name>S-adenosyl-L-methionine</name>
        <dbReference type="ChEBI" id="CHEBI:59789"/>
    </ligand>
</feature>
<comment type="similarity">
    <text evidence="6">Belongs to the methyltransferase superfamily. RNA methyltransferase RsmG family.</text>
</comment>
<comment type="catalytic activity">
    <reaction evidence="6">
        <text>guanosine(527) in 16S rRNA + S-adenosyl-L-methionine = N(7)-methylguanosine(527) in 16S rRNA + S-adenosyl-L-homocysteine</text>
        <dbReference type="Rhea" id="RHEA:42732"/>
        <dbReference type="Rhea" id="RHEA-COMP:10209"/>
        <dbReference type="Rhea" id="RHEA-COMP:10210"/>
        <dbReference type="ChEBI" id="CHEBI:57856"/>
        <dbReference type="ChEBI" id="CHEBI:59789"/>
        <dbReference type="ChEBI" id="CHEBI:74269"/>
        <dbReference type="ChEBI" id="CHEBI:74480"/>
        <dbReference type="EC" id="2.1.1.170"/>
    </reaction>
</comment>
<comment type="caution">
    <text evidence="6">Lacks conserved residue(s) required for the propagation of feature annotation.</text>
</comment>
<dbReference type="GO" id="GO:0032259">
    <property type="term" value="P:methylation"/>
    <property type="evidence" value="ECO:0007669"/>
    <property type="project" value="UniProtKB-KW"/>
</dbReference>
<dbReference type="Proteomes" id="UP000698752">
    <property type="component" value="Unassembled WGS sequence"/>
</dbReference>
<organism evidence="7 8">
    <name type="scientific">Neoroseomonas terrae</name>
    <dbReference type="NCBI Taxonomy" id="424799"/>
    <lineage>
        <taxon>Bacteria</taxon>
        <taxon>Pseudomonadati</taxon>
        <taxon>Pseudomonadota</taxon>
        <taxon>Alphaproteobacteria</taxon>
        <taxon>Acetobacterales</taxon>
        <taxon>Acetobacteraceae</taxon>
        <taxon>Neoroseomonas</taxon>
    </lineage>
</organism>
<evidence type="ECO:0000256" key="4">
    <source>
        <dbReference type="ARBA" id="ARBA00022679"/>
    </source>
</evidence>
<dbReference type="SUPFAM" id="SSF53335">
    <property type="entry name" value="S-adenosyl-L-methionine-dependent methyltransferases"/>
    <property type="match status" value="1"/>
</dbReference>
<dbReference type="EC" id="2.1.1.170" evidence="6"/>
<protein>
    <recommendedName>
        <fullName evidence="6">Ribosomal RNA small subunit methyltransferase G</fullName>
        <ecNumber evidence="6">2.1.1.170</ecNumber>
    </recommendedName>
    <alternativeName>
        <fullName evidence="6">16S rRNA 7-methylguanosine methyltransferase</fullName>
        <shortName evidence="6">16S rRNA m7G methyltransferase</shortName>
    </alternativeName>
</protein>